<keyword evidence="3" id="KW-1185">Reference proteome</keyword>
<feature type="region of interest" description="Disordered" evidence="1">
    <location>
        <begin position="113"/>
        <end position="156"/>
    </location>
</feature>
<reference evidence="2 3" key="1">
    <citation type="submission" date="2019-01" db="EMBL/GenBank/DDBJ databases">
        <title>Lujinxingia litoralis gen. nov., sp. nov. and Lujinxingia sediminis gen. nov., sp. nov., new members in the order Bradymonadales, isolated from coastal sediment.</title>
        <authorList>
            <person name="Li C.-M."/>
        </authorList>
    </citation>
    <scope>NUCLEOTIDE SEQUENCE [LARGE SCALE GENOMIC DNA]</scope>
    <source>
        <strain evidence="2 3">SEH01</strain>
    </source>
</reference>
<name>A0ABY0CQN2_9DELT</name>
<dbReference type="Pfam" id="PF11617">
    <property type="entry name" value="Cu-binding_MopE"/>
    <property type="match status" value="1"/>
</dbReference>
<feature type="region of interest" description="Disordered" evidence="1">
    <location>
        <begin position="1"/>
        <end position="24"/>
    </location>
</feature>
<feature type="region of interest" description="Disordered" evidence="1">
    <location>
        <begin position="40"/>
        <end position="64"/>
    </location>
</feature>
<dbReference type="Proteomes" id="UP000282926">
    <property type="component" value="Unassembled WGS sequence"/>
</dbReference>
<evidence type="ECO:0008006" key="4">
    <source>
        <dbReference type="Google" id="ProtNLM"/>
    </source>
</evidence>
<dbReference type="EMBL" id="SADD01000009">
    <property type="protein sequence ID" value="RVU42811.1"/>
    <property type="molecule type" value="Genomic_DNA"/>
</dbReference>
<evidence type="ECO:0000256" key="1">
    <source>
        <dbReference type="SAM" id="MobiDB-lite"/>
    </source>
</evidence>
<evidence type="ECO:0000313" key="2">
    <source>
        <dbReference type="EMBL" id="RVU42811.1"/>
    </source>
</evidence>
<organism evidence="2 3">
    <name type="scientific">Lujinxingia sediminis</name>
    <dbReference type="NCBI Taxonomy" id="2480984"/>
    <lineage>
        <taxon>Bacteria</taxon>
        <taxon>Deltaproteobacteria</taxon>
        <taxon>Bradymonadales</taxon>
        <taxon>Lujinxingiaceae</taxon>
        <taxon>Lujinxingia</taxon>
    </lineage>
</organism>
<proteinExistence type="predicted"/>
<accession>A0ABY0CQN2</accession>
<comment type="caution">
    <text evidence="2">The sequence shown here is derived from an EMBL/GenBank/DDBJ whole genome shotgun (WGS) entry which is preliminary data.</text>
</comment>
<sequence length="438" mass="47198">MRQPRRSHSARAADDRGQASPRSRLCDIAPKSRQHFLFPTSPASFRAVGPRPKPSVATNIPQRPPMMRSSLAPLLALLLLTSALLVGCGSDSTASTTPTCSADELLDQQANACVPRNGGDESDAGDDNDTDIAPDVDLEPDADDEPDTPGPECDADNDGVLSYACGGADCNDNDPFTYPGAIEICDGKDNTCNGLIDEGVSCSFFAHTSDGLYSINPFEGTADRESDLVDWDGNLVRLLDIDTHPNGVLFGVTRNDLYAFYDAENVWIRVAWMGGADIGEPNGLAIDGFGTAYVTAENSFLKFDLAEVEALLNEYGFDEMAFDDLVLSPEEIIVTGDDTYISSGDCVVNKQNTFYMTSKHDREQDHLVEIDRSTGDAINRGPTGFDRIYGLTAGWSKLFGITSSGELLEINAADGSAELIHDFGDSKRWYGSASTPQR</sequence>
<evidence type="ECO:0000313" key="3">
    <source>
        <dbReference type="Proteomes" id="UP000282926"/>
    </source>
</evidence>
<feature type="compositionally biased region" description="Acidic residues" evidence="1">
    <location>
        <begin position="120"/>
        <end position="156"/>
    </location>
</feature>
<protein>
    <recommendedName>
        <fullName evidence="4">SMP-30/Gluconolactonase/LRE-like region domain-containing protein</fullName>
    </recommendedName>
</protein>
<dbReference type="InterPro" id="IPR021655">
    <property type="entry name" value="Put_metal-bd"/>
</dbReference>
<gene>
    <name evidence="2" type="ORF">EA187_14980</name>
</gene>